<dbReference type="InterPro" id="IPR025875">
    <property type="entry name" value="Leu-rich_rpt_4"/>
</dbReference>
<dbReference type="Pfam" id="PF12799">
    <property type="entry name" value="LRR_4"/>
    <property type="match status" value="1"/>
</dbReference>
<evidence type="ECO:0000313" key="6">
    <source>
        <dbReference type="Proteomes" id="UP001642409"/>
    </source>
</evidence>
<dbReference type="Proteomes" id="UP001642409">
    <property type="component" value="Unassembled WGS sequence"/>
</dbReference>
<feature type="coiled-coil region" evidence="3">
    <location>
        <begin position="1210"/>
        <end position="1241"/>
    </location>
</feature>
<accession>A0AA86V4E3</accession>
<name>A0AA86V4E3_9EUKA</name>
<dbReference type="SUPFAM" id="SSF52058">
    <property type="entry name" value="L domain-like"/>
    <property type="match status" value="5"/>
</dbReference>
<organism evidence="4">
    <name type="scientific">Hexamita inflata</name>
    <dbReference type="NCBI Taxonomy" id="28002"/>
    <lineage>
        <taxon>Eukaryota</taxon>
        <taxon>Metamonada</taxon>
        <taxon>Diplomonadida</taxon>
        <taxon>Hexamitidae</taxon>
        <taxon>Hexamitinae</taxon>
        <taxon>Hexamita</taxon>
    </lineage>
</organism>
<dbReference type="InterPro" id="IPR001611">
    <property type="entry name" value="Leu-rich_rpt"/>
</dbReference>
<evidence type="ECO:0000313" key="4">
    <source>
        <dbReference type="EMBL" id="CAI9976076.1"/>
    </source>
</evidence>
<feature type="coiled-coil region" evidence="3">
    <location>
        <begin position="878"/>
        <end position="905"/>
    </location>
</feature>
<dbReference type="Gene3D" id="3.80.10.10">
    <property type="entry name" value="Ribonuclease Inhibitor"/>
    <property type="match status" value="6"/>
</dbReference>
<dbReference type="EMBL" id="CATOUU010001172">
    <property type="protein sequence ID" value="CAI9976076.1"/>
    <property type="molecule type" value="Genomic_DNA"/>
</dbReference>
<gene>
    <name evidence="5" type="ORF">HINF_LOCUS55378</name>
    <name evidence="4" type="ORF">HINF_LOCUS63721</name>
</gene>
<keyword evidence="2" id="KW-0677">Repeat</keyword>
<evidence type="ECO:0000256" key="3">
    <source>
        <dbReference type="SAM" id="Coils"/>
    </source>
</evidence>
<dbReference type="InterPro" id="IPR050836">
    <property type="entry name" value="SDS22/Internalin_LRR"/>
</dbReference>
<dbReference type="PROSITE" id="PS51450">
    <property type="entry name" value="LRR"/>
    <property type="match status" value="9"/>
</dbReference>
<proteinExistence type="predicted"/>
<protein>
    <submittedName>
        <fullName evidence="4">Sec7 domain-containing protein</fullName>
    </submittedName>
    <submittedName>
        <fullName evidence="5">Sec7_domain-containing protein</fullName>
    </submittedName>
</protein>
<dbReference type="EMBL" id="CAXDID020000293">
    <property type="protein sequence ID" value="CAL6071930.1"/>
    <property type="molecule type" value="Genomic_DNA"/>
</dbReference>
<evidence type="ECO:0000256" key="1">
    <source>
        <dbReference type="ARBA" id="ARBA00022614"/>
    </source>
</evidence>
<keyword evidence="3" id="KW-0175">Coiled coil</keyword>
<reference evidence="4" key="1">
    <citation type="submission" date="2023-06" db="EMBL/GenBank/DDBJ databases">
        <authorList>
            <person name="Kurt Z."/>
        </authorList>
    </citation>
    <scope>NUCLEOTIDE SEQUENCE</scope>
</reference>
<comment type="caution">
    <text evidence="4">The sequence shown here is derived from an EMBL/GenBank/DDBJ whole genome shotgun (WGS) entry which is preliminary data.</text>
</comment>
<evidence type="ECO:0000313" key="5">
    <source>
        <dbReference type="EMBL" id="CAL6071930.1"/>
    </source>
</evidence>
<dbReference type="SMART" id="SM00369">
    <property type="entry name" value="LRR_TYP"/>
    <property type="match status" value="12"/>
</dbReference>
<evidence type="ECO:0000256" key="2">
    <source>
        <dbReference type="ARBA" id="ARBA00022737"/>
    </source>
</evidence>
<dbReference type="InterPro" id="IPR003591">
    <property type="entry name" value="Leu-rich_rpt_typical-subtyp"/>
</dbReference>
<dbReference type="SMART" id="SM00365">
    <property type="entry name" value="LRR_SD22"/>
    <property type="match status" value="12"/>
</dbReference>
<dbReference type="InterPro" id="IPR032675">
    <property type="entry name" value="LRR_dom_sf"/>
</dbReference>
<dbReference type="PANTHER" id="PTHR46652:SF3">
    <property type="entry name" value="LEUCINE-RICH REPEAT-CONTAINING PROTEIN 9"/>
    <property type="match status" value="1"/>
</dbReference>
<keyword evidence="1" id="KW-0433">Leucine-rich repeat</keyword>
<dbReference type="PANTHER" id="PTHR46652">
    <property type="entry name" value="LEUCINE-RICH REPEAT AND IQ DOMAIN-CONTAINING PROTEIN 1-RELATED"/>
    <property type="match status" value="1"/>
</dbReference>
<reference evidence="5 6" key="2">
    <citation type="submission" date="2024-07" db="EMBL/GenBank/DDBJ databases">
        <authorList>
            <person name="Akdeniz Z."/>
        </authorList>
    </citation>
    <scope>NUCLEOTIDE SEQUENCE [LARGE SCALE GENOMIC DNA]</scope>
</reference>
<sequence>MKDLKQKCCYITESTQFTDIEVQNSNHFEGKNIPLLQLNKVPTQSISLIFSNCSLYSCQGLKFHMLVTHLDLSNNFLDSLSGLQGLNLEYVDLSGNLLTDVAILSTCNKITVLKLNNNQIIKLDLVQSLPKLIELEFENNLVQFLKPIITHQNFSANWLATQKHILNQQLMQLLNICAEQVDKLLSECEPWKYIATMLIRYKDKAINGSLLIIDDQQLTSISFFDYLNITKLQLNQCHYVNFTEVPIKLKHLQVCVSNLQSLQGLEKFQQLETLILRNNSLHRIENQIFVLEEISSLKSLDLAQNNLNIMCQVNKLNLLEYLDISENRLQKTNQLANLKLLKILDVSFNQLQNVDEFKDCQSLEQLNIANNQIININGLNKLTNLVYFNITNNRILSIKVSLLMKQLIDIRTNQNVIQDLDVLYKHINSSSNWISEQDNPTDQEIQEFFNCNDEDLAQKKIELLHYKKQSHYSSDMIIKYKKNVINESLEIQNDDKIVSVAFADQLKVKNTLSVINCLNISFELYPKLAKQLIVFKCKLTKVDYLDQISQLVSLDLSCNSLRFVSEIGELIRLKILILKDNVIANIDNWISELKVLEHLDIENNKLLTVKQLRLPKLKIVLLNGNMIMDINLLKQHKNYNDSWMSEQDQAEITDYEYFLGDNRNDKMVQDLMNQLKLEKLQLENAAKYDGFIKKQELNIHDDNNLCDLGFIEYANNNLKKNITILVINNCQSVETCNIPTKLTKVQINSCRLTQINGLEIVKHLVSVNLSSNNLTNVLQLENLIYIKELFLNDNNITRLDCLYKLVNLRTMEAKNNKLLELNVVGFWTQIVKLFVDNNIINDFTALFNHVSYNPMWISKQNVASINDIKSYIGQNATQELINRELDKYNNNNSSEKRKVDQAQILMYKKKIENGSLQIQYNNKIRSINFVNHLKLTKLSLKQCLNVTFDYFCNITTLHVIDSELTKLDGIQQMVQLIELNLSKNKLQNASLLAHLTNLETLYICENSFEDLQCLQTLVQLTSLDASNNKLLKVDGIQYMMSLQKLSLNNNQLIDATLLGTLEKLKSLNLQSNSLLEVDFITKIKELEYLSLRYNKIYHTEALKQHKNYNKWKDDYKNQLKDQKRPSENDILNRFGAELFQIEQTHLLNELKIYDQKMISKYENAIKPKAWTTVFNVSKLQMKQISNMCSKYNNSHIIIYYDLQIGRNCRIECDLKNLKRLTDELNQINQQFKTEIEEFKQLSFSDNTEVEDISFINTFNIQKLFIQGCPNINLSGFINVKVLQIGIHDVCEYIDMQGIKNWKHLVELQINYTYFGLGQTFDYIENLIQLRILDLRFNRISCIDELKNLVNLTTLCLDGNEISDFSPIKNHPNFNDYQIGYQEVFE</sequence>
<keyword evidence="6" id="KW-1185">Reference proteome</keyword>